<gene>
    <name evidence="3" type="ORF">EX30DRAFT_131483</name>
</gene>
<dbReference type="EMBL" id="ML220138">
    <property type="protein sequence ID" value="TGZ78777.1"/>
    <property type="molecule type" value="Genomic_DNA"/>
</dbReference>
<keyword evidence="2" id="KW-1133">Transmembrane helix</keyword>
<feature type="compositionally biased region" description="Polar residues" evidence="1">
    <location>
        <begin position="77"/>
        <end position="93"/>
    </location>
</feature>
<reference evidence="3 4" key="1">
    <citation type="submission" date="2019-04" db="EMBL/GenBank/DDBJ databases">
        <title>Comparative genomics and transcriptomics to analyze fruiting body development in filamentous ascomycetes.</title>
        <authorList>
            <consortium name="DOE Joint Genome Institute"/>
            <person name="Lutkenhaus R."/>
            <person name="Traeger S."/>
            <person name="Breuer J."/>
            <person name="Kuo A."/>
            <person name="Lipzen A."/>
            <person name="Pangilinan J."/>
            <person name="Dilworth D."/>
            <person name="Sandor L."/>
            <person name="Poggeler S."/>
            <person name="Barry K."/>
            <person name="Grigoriev I.V."/>
            <person name="Nowrousian M."/>
        </authorList>
    </citation>
    <scope>NUCLEOTIDE SEQUENCE [LARGE SCALE GENOMIC DNA]</scope>
    <source>
        <strain evidence="3 4">CBS 389.68</strain>
    </source>
</reference>
<keyword evidence="2" id="KW-0812">Transmembrane</keyword>
<feature type="compositionally biased region" description="Basic residues" evidence="1">
    <location>
        <begin position="96"/>
        <end position="112"/>
    </location>
</feature>
<evidence type="ECO:0000256" key="2">
    <source>
        <dbReference type="SAM" id="Phobius"/>
    </source>
</evidence>
<dbReference type="Proteomes" id="UP000298138">
    <property type="component" value="Unassembled WGS sequence"/>
</dbReference>
<keyword evidence="4" id="KW-1185">Reference proteome</keyword>
<feature type="region of interest" description="Disordered" evidence="1">
    <location>
        <begin position="71"/>
        <end position="118"/>
    </location>
</feature>
<dbReference type="AlphaFoldDB" id="A0A4S2MSH3"/>
<proteinExistence type="predicted"/>
<organism evidence="3 4">
    <name type="scientific">Ascodesmis nigricans</name>
    <dbReference type="NCBI Taxonomy" id="341454"/>
    <lineage>
        <taxon>Eukaryota</taxon>
        <taxon>Fungi</taxon>
        <taxon>Dikarya</taxon>
        <taxon>Ascomycota</taxon>
        <taxon>Pezizomycotina</taxon>
        <taxon>Pezizomycetes</taxon>
        <taxon>Pezizales</taxon>
        <taxon>Ascodesmidaceae</taxon>
        <taxon>Ascodesmis</taxon>
    </lineage>
</organism>
<accession>A0A4S2MSH3</accession>
<feature type="compositionally biased region" description="Basic residues" evidence="1">
    <location>
        <begin position="1"/>
        <end position="33"/>
    </location>
</feature>
<protein>
    <submittedName>
        <fullName evidence="3">Uncharacterized protein</fullName>
    </submittedName>
</protein>
<dbReference type="InParanoid" id="A0A4S2MSH3"/>
<feature type="region of interest" description="Disordered" evidence="1">
    <location>
        <begin position="1"/>
        <end position="46"/>
    </location>
</feature>
<evidence type="ECO:0000256" key="1">
    <source>
        <dbReference type="SAM" id="MobiDB-lite"/>
    </source>
</evidence>
<feature type="transmembrane region" description="Helical" evidence="2">
    <location>
        <begin position="144"/>
        <end position="160"/>
    </location>
</feature>
<evidence type="ECO:0000313" key="3">
    <source>
        <dbReference type="EMBL" id="TGZ78777.1"/>
    </source>
</evidence>
<name>A0A4S2MSH3_9PEZI</name>
<keyword evidence="2" id="KW-0472">Membrane</keyword>
<evidence type="ECO:0000313" key="4">
    <source>
        <dbReference type="Proteomes" id="UP000298138"/>
    </source>
</evidence>
<sequence length="161" mass="18624">MKRKLRSKCRTAKKKNKKQQKNIKYPPKAHRSSNLKPPSSPPTDIPHTETIVQTVVCFICYIRCRRFSSPSALPPASMQTQPRTKSQKNQNPPDHSHRRCHHRHHCHYRRGHNSATPNRIASHRMATHCIGTITNAACIASRRVGSNIHFFVFFFFFLLGF</sequence>